<dbReference type="AlphaFoldDB" id="A0A4Y7Q494"/>
<feature type="region of interest" description="Disordered" evidence="1">
    <location>
        <begin position="75"/>
        <end position="98"/>
    </location>
</feature>
<accession>A0A4Y7Q494</accession>
<dbReference type="VEuPathDB" id="FungiDB:BD410DRAFT_803599"/>
<protein>
    <submittedName>
        <fullName evidence="3">Uncharacterized protein</fullName>
    </submittedName>
</protein>
<keyword evidence="2" id="KW-0472">Membrane</keyword>
<feature type="transmembrane region" description="Helical" evidence="2">
    <location>
        <begin position="20"/>
        <end position="41"/>
    </location>
</feature>
<keyword evidence="4" id="KW-1185">Reference proteome</keyword>
<evidence type="ECO:0000313" key="3">
    <source>
        <dbReference type="EMBL" id="TDL22467.1"/>
    </source>
</evidence>
<organism evidence="3 4">
    <name type="scientific">Rickenella mellea</name>
    <dbReference type="NCBI Taxonomy" id="50990"/>
    <lineage>
        <taxon>Eukaryota</taxon>
        <taxon>Fungi</taxon>
        <taxon>Dikarya</taxon>
        <taxon>Basidiomycota</taxon>
        <taxon>Agaricomycotina</taxon>
        <taxon>Agaricomycetes</taxon>
        <taxon>Hymenochaetales</taxon>
        <taxon>Rickenellaceae</taxon>
        <taxon>Rickenella</taxon>
    </lineage>
</organism>
<evidence type="ECO:0000313" key="4">
    <source>
        <dbReference type="Proteomes" id="UP000294933"/>
    </source>
</evidence>
<keyword evidence="2" id="KW-1133">Transmembrane helix</keyword>
<evidence type="ECO:0000256" key="2">
    <source>
        <dbReference type="SAM" id="Phobius"/>
    </source>
</evidence>
<evidence type="ECO:0000256" key="1">
    <source>
        <dbReference type="SAM" id="MobiDB-lite"/>
    </source>
</evidence>
<dbReference type="Proteomes" id="UP000294933">
    <property type="component" value="Unassembled WGS sequence"/>
</dbReference>
<dbReference type="EMBL" id="ML170175">
    <property type="protein sequence ID" value="TDL22467.1"/>
    <property type="molecule type" value="Genomic_DNA"/>
</dbReference>
<sequence length="125" mass="14261">MEHKYEERRMRKDCNHWKLLTVEAFLMSVYLMSPTILSWVMEALNRKSRSNDVREITGMIWFTVESSRERQLSKNLNPRKLTRAMENPTTSDYGHGQGIGNNVTGFAQAYSASSLGSSRRVGSAA</sequence>
<keyword evidence="2" id="KW-0812">Transmembrane</keyword>
<reference evidence="3 4" key="1">
    <citation type="submission" date="2018-06" db="EMBL/GenBank/DDBJ databases">
        <title>A transcriptomic atlas of mushroom development highlights an independent origin of complex multicellularity.</title>
        <authorList>
            <consortium name="DOE Joint Genome Institute"/>
            <person name="Krizsan K."/>
            <person name="Almasi E."/>
            <person name="Merenyi Z."/>
            <person name="Sahu N."/>
            <person name="Viragh M."/>
            <person name="Koszo T."/>
            <person name="Mondo S."/>
            <person name="Kiss B."/>
            <person name="Balint B."/>
            <person name="Kues U."/>
            <person name="Barry K."/>
            <person name="Hegedus J.C."/>
            <person name="Henrissat B."/>
            <person name="Johnson J."/>
            <person name="Lipzen A."/>
            <person name="Ohm R."/>
            <person name="Nagy I."/>
            <person name="Pangilinan J."/>
            <person name="Yan J."/>
            <person name="Xiong Y."/>
            <person name="Grigoriev I.V."/>
            <person name="Hibbett D.S."/>
            <person name="Nagy L.G."/>
        </authorList>
    </citation>
    <scope>NUCLEOTIDE SEQUENCE [LARGE SCALE GENOMIC DNA]</scope>
    <source>
        <strain evidence="3 4">SZMC22713</strain>
    </source>
</reference>
<name>A0A4Y7Q494_9AGAM</name>
<proteinExistence type="predicted"/>
<gene>
    <name evidence="3" type="ORF">BD410DRAFT_803599</name>
</gene>